<organism evidence="2 3">
    <name type="scientific">Physocladia obscura</name>
    <dbReference type="NCBI Taxonomy" id="109957"/>
    <lineage>
        <taxon>Eukaryota</taxon>
        <taxon>Fungi</taxon>
        <taxon>Fungi incertae sedis</taxon>
        <taxon>Chytridiomycota</taxon>
        <taxon>Chytridiomycota incertae sedis</taxon>
        <taxon>Chytridiomycetes</taxon>
        <taxon>Chytridiales</taxon>
        <taxon>Chytriomycetaceae</taxon>
        <taxon>Physocladia</taxon>
    </lineage>
</organism>
<sequence length="563" mass="61985">MTTGSSRRLSAVEESHPMQPISPLKPRPNASHPHGIKSAFKELFSKQKKKEKSDTSADVVIVRYSKKKAPVLPTPIATVTETVTSPNASVSRLPKVYGPIAEDRKKFYFDIADLEGGTPTEILPPSVLAAAPLSKSYQRKLHRKYSYSSLFTAGNGTLRKYTEPDLDRFSYTEPSLQRKFSSTTAATSSMNDVTDLTDEVTASSTNEISENVSKSQEKYSDFATEEVFELVERFEAAHGPNSADTDSYHTIHRMSMLPIVNPNSHQVAELKVNGGEMAHQLGLGSGHGNLLGTYSDIIEEISDLVPEQDLSPVPRLRLLKSNTGGGGGLRKSINNLQDLLDQMASETHLTESTFSAENISTYSRPEKVVVEEYFVEHWVPADDVPPESSGNGRTDSKNYETFEVSTPLSSVPSLIVEGDVSNSIGVAPHKIETESLSADILGGYNSDNSDNDENYGKECGEFIVSKVTRVLTLSRDNMVTNVGLKIEPVGKLDQRSAATLQRTLEREHEMLDLKRMDAEKSKAEISEIKISQTLLQPEDGSEKKQATKRRSGLTNFLNFLIHN</sequence>
<reference evidence="2" key="1">
    <citation type="submission" date="2020-05" db="EMBL/GenBank/DDBJ databases">
        <title>Phylogenomic resolution of chytrid fungi.</title>
        <authorList>
            <person name="Stajich J.E."/>
            <person name="Amses K."/>
            <person name="Simmons R."/>
            <person name="Seto K."/>
            <person name="Myers J."/>
            <person name="Bonds A."/>
            <person name="Quandt C.A."/>
            <person name="Barry K."/>
            <person name="Liu P."/>
            <person name="Grigoriev I."/>
            <person name="Longcore J.E."/>
            <person name="James T.Y."/>
        </authorList>
    </citation>
    <scope>NUCLEOTIDE SEQUENCE</scope>
    <source>
        <strain evidence="2">JEL0513</strain>
    </source>
</reference>
<gene>
    <name evidence="2" type="ORF">HK100_012347</name>
</gene>
<dbReference type="AlphaFoldDB" id="A0AAD5XFZ2"/>
<feature type="compositionally biased region" description="Basic and acidic residues" evidence="1">
    <location>
        <begin position="39"/>
        <end position="55"/>
    </location>
</feature>
<keyword evidence="3" id="KW-1185">Reference proteome</keyword>
<comment type="caution">
    <text evidence="2">The sequence shown here is derived from an EMBL/GenBank/DDBJ whole genome shotgun (WGS) entry which is preliminary data.</text>
</comment>
<evidence type="ECO:0000256" key="1">
    <source>
        <dbReference type="SAM" id="MobiDB-lite"/>
    </source>
</evidence>
<evidence type="ECO:0000313" key="2">
    <source>
        <dbReference type="EMBL" id="KAJ3121525.1"/>
    </source>
</evidence>
<protein>
    <submittedName>
        <fullName evidence="2">Uncharacterized protein</fullName>
    </submittedName>
</protein>
<dbReference type="EMBL" id="JADGJH010000875">
    <property type="protein sequence ID" value="KAJ3121525.1"/>
    <property type="molecule type" value="Genomic_DNA"/>
</dbReference>
<proteinExistence type="predicted"/>
<accession>A0AAD5XFZ2</accession>
<evidence type="ECO:0000313" key="3">
    <source>
        <dbReference type="Proteomes" id="UP001211907"/>
    </source>
</evidence>
<dbReference type="Proteomes" id="UP001211907">
    <property type="component" value="Unassembled WGS sequence"/>
</dbReference>
<name>A0AAD5XFZ2_9FUNG</name>
<feature type="region of interest" description="Disordered" evidence="1">
    <location>
        <begin position="1"/>
        <end position="57"/>
    </location>
</feature>